<dbReference type="InterPro" id="IPR035396">
    <property type="entry name" value="Bac_rhamnosid6H"/>
</dbReference>
<dbReference type="Gene3D" id="1.50.10.10">
    <property type="match status" value="1"/>
</dbReference>
<evidence type="ECO:0000313" key="3">
    <source>
        <dbReference type="EMBL" id="SFE08406.1"/>
    </source>
</evidence>
<dbReference type="Gene3D" id="2.60.420.10">
    <property type="entry name" value="Maltose phosphorylase, domain 3"/>
    <property type="match status" value="1"/>
</dbReference>
<evidence type="ECO:0000259" key="2">
    <source>
        <dbReference type="Pfam" id="PF17389"/>
    </source>
</evidence>
<evidence type="ECO:0000313" key="4">
    <source>
        <dbReference type="Proteomes" id="UP000199323"/>
    </source>
</evidence>
<dbReference type="Proteomes" id="UP000199323">
    <property type="component" value="Unassembled WGS sequence"/>
</dbReference>
<accession>A0A1I1XM70</accession>
<dbReference type="OrthoDB" id="9815108at2"/>
<feature type="domain" description="Alpha-L-rhamnosidase six-hairpin glycosidase" evidence="2">
    <location>
        <begin position="302"/>
        <end position="589"/>
    </location>
</feature>
<organism evidence="3 4">
    <name type="scientific">Actinacidiphila alni</name>
    <dbReference type="NCBI Taxonomy" id="380248"/>
    <lineage>
        <taxon>Bacteria</taxon>
        <taxon>Bacillati</taxon>
        <taxon>Actinomycetota</taxon>
        <taxon>Actinomycetes</taxon>
        <taxon>Kitasatosporales</taxon>
        <taxon>Streptomycetaceae</taxon>
        <taxon>Actinacidiphila</taxon>
    </lineage>
</organism>
<feature type="region of interest" description="Disordered" evidence="1">
    <location>
        <begin position="40"/>
        <end position="64"/>
    </location>
</feature>
<keyword evidence="4" id="KW-1185">Reference proteome</keyword>
<name>A0A1I1XM70_9ACTN</name>
<reference evidence="3 4" key="1">
    <citation type="submission" date="2016-10" db="EMBL/GenBank/DDBJ databases">
        <authorList>
            <person name="de Groot N.N."/>
        </authorList>
    </citation>
    <scope>NUCLEOTIDE SEQUENCE [LARGE SCALE GENOMIC DNA]</scope>
    <source>
        <strain evidence="3 4">CGMCC 4.3510</strain>
    </source>
</reference>
<dbReference type="AlphaFoldDB" id="A0A1I1XM70"/>
<sequence>MPHNEVQGPTRRVLVTTGLAAAFVAATEVGGGRAVAAEPGAGAGPDGAPAVPAGASVPAARPGGKAPSGAWDAFNLSPASRTVRPVAVYTLTGTVRDPEALVGKGHGAAKATRITGKGSSVTFDFGKEVGGFVTLSFGRDGETNQTIGLTYAELSNFVSASSSDGSNGGSNNEPAVQYAVTPGGRISTDKDTPTAGAGPTATAHPASQLRGGFRYLTVVNESGGAVDLTDVSVRITFAPNAADLSAYPNYFHCDDDLLTRVWYAGAYTVQTNIIAADQGRVWGPPDLGWDNSAKVGEVGDTVLVDGAKRDRTVWPGDLGISVLTDYVSLGDLVTVRNSLQTLYNHQAGNGALPYAGPAVNFIGNSDAYHLWTLIGTASYVQLSGDTAWARTAYDGFKKAVAYIVGKIDAADGLLSVTGSADWARGDSDGKNLEANAIMYRALVTAAGLAGTLDDDASADDWTARAAKLKSAIESGGYWDEAMGLYRDKPSGGGASLYPQDGNALAVWFGLTDSADRAAAISRALAWRWTAVGALTPEKTASSVHPFPGGMEVHAHFAAGQDATALELIRREWGYMLNAPTGTASTFWEGYRTDGTSDYSGSYMSAAHGWSTGPTSALTYRFLGIAPSGDTGSGHRVEPHPGEQRFAQGQLTTAKGVIGASWQQRGGGDFDLTVKAPSGAVDEIAVPVADPHGQVVRLDGRVVWQRSARRSGVTFSGGYVRITGVQAGTRKVSVRRH</sequence>
<feature type="compositionally biased region" description="Low complexity" evidence="1">
    <location>
        <begin position="193"/>
        <end position="203"/>
    </location>
</feature>
<protein>
    <submittedName>
        <fullName evidence="3">Alpha-L-rhamnosidase</fullName>
    </submittedName>
</protein>
<evidence type="ECO:0000256" key="1">
    <source>
        <dbReference type="SAM" id="MobiDB-lite"/>
    </source>
</evidence>
<dbReference type="InterPro" id="IPR008928">
    <property type="entry name" value="6-hairpin_glycosidase_sf"/>
</dbReference>
<dbReference type="RefSeq" id="WP_093711566.1">
    <property type="nucleotide sequence ID" value="NZ_FONG01000001.1"/>
</dbReference>
<feature type="region of interest" description="Disordered" evidence="1">
    <location>
        <begin position="182"/>
        <end position="204"/>
    </location>
</feature>
<dbReference type="EMBL" id="FONG01000001">
    <property type="protein sequence ID" value="SFE08406.1"/>
    <property type="molecule type" value="Genomic_DNA"/>
</dbReference>
<dbReference type="Pfam" id="PF17389">
    <property type="entry name" value="Bac_rhamnosid6H"/>
    <property type="match status" value="1"/>
</dbReference>
<dbReference type="GO" id="GO:0005975">
    <property type="term" value="P:carbohydrate metabolic process"/>
    <property type="evidence" value="ECO:0007669"/>
    <property type="project" value="InterPro"/>
</dbReference>
<dbReference type="Gene3D" id="2.60.120.260">
    <property type="entry name" value="Galactose-binding domain-like"/>
    <property type="match status" value="1"/>
</dbReference>
<gene>
    <name evidence="3" type="ORF">SAMN05216251_101449</name>
</gene>
<dbReference type="InterPro" id="IPR012341">
    <property type="entry name" value="6hp_glycosidase-like_sf"/>
</dbReference>
<dbReference type="PANTHER" id="PTHR34987:SF6">
    <property type="entry name" value="ALPHA-L-RHAMNOSIDASE SIX-HAIRPIN GLYCOSIDASE DOMAIN-CONTAINING PROTEIN"/>
    <property type="match status" value="1"/>
</dbReference>
<dbReference type="STRING" id="380248.SAMN05216251_101449"/>
<dbReference type="SUPFAM" id="SSF48208">
    <property type="entry name" value="Six-hairpin glycosidases"/>
    <property type="match status" value="1"/>
</dbReference>
<proteinExistence type="predicted"/>
<dbReference type="PANTHER" id="PTHR34987">
    <property type="entry name" value="C, PUTATIVE (AFU_ORTHOLOGUE AFUA_3G02880)-RELATED"/>
    <property type="match status" value="1"/>
</dbReference>